<protein>
    <submittedName>
        <fullName evidence="2">Uncharacterized protein</fullName>
    </submittedName>
</protein>
<feature type="compositionally biased region" description="Basic and acidic residues" evidence="1">
    <location>
        <begin position="50"/>
        <end position="64"/>
    </location>
</feature>
<dbReference type="Proteomes" id="UP000254869">
    <property type="component" value="Unassembled WGS sequence"/>
</dbReference>
<dbReference type="RefSeq" id="WP_067998743.1">
    <property type="nucleotide sequence ID" value="NZ_QQBC01000009.1"/>
</dbReference>
<evidence type="ECO:0000313" key="2">
    <source>
        <dbReference type="EMBL" id="RDI64125.1"/>
    </source>
</evidence>
<dbReference type="EMBL" id="QQBC01000009">
    <property type="protein sequence ID" value="RDI64125.1"/>
    <property type="molecule type" value="Genomic_DNA"/>
</dbReference>
<accession>A0A370I044</accession>
<name>A0A370I044_9NOCA</name>
<evidence type="ECO:0000256" key="1">
    <source>
        <dbReference type="SAM" id="MobiDB-lite"/>
    </source>
</evidence>
<evidence type="ECO:0000313" key="3">
    <source>
        <dbReference type="Proteomes" id="UP000254869"/>
    </source>
</evidence>
<reference evidence="2 3" key="1">
    <citation type="submission" date="2018-07" db="EMBL/GenBank/DDBJ databases">
        <title>Genomic Encyclopedia of Type Strains, Phase IV (KMG-IV): sequencing the most valuable type-strain genomes for metagenomic binning, comparative biology and taxonomic classification.</title>
        <authorList>
            <person name="Goeker M."/>
        </authorList>
    </citation>
    <scope>NUCLEOTIDE SEQUENCE [LARGE SCALE GENOMIC DNA]</scope>
    <source>
        <strain evidence="2 3">DSM 44290</strain>
    </source>
</reference>
<keyword evidence="3" id="KW-1185">Reference proteome</keyword>
<feature type="region of interest" description="Disordered" evidence="1">
    <location>
        <begin position="50"/>
        <end position="74"/>
    </location>
</feature>
<sequence>MDPVTAAVVAAVAAGALAGATQTASQLVKDAYDRLEGLLSRKYRDVDVTGVERRPNSDAKKESLAEDLDDAGAGGDSELAEAAAAVLEAVRQHAPQVLIGVDVKGLVAAALEISDIESTGNGVRLTDSNIAGHTKIAGVRAGFSGPPDPTAARS</sequence>
<proteinExistence type="predicted"/>
<organism evidence="2 3">
    <name type="scientific">Nocardia pseudobrasiliensis</name>
    <dbReference type="NCBI Taxonomy" id="45979"/>
    <lineage>
        <taxon>Bacteria</taxon>
        <taxon>Bacillati</taxon>
        <taxon>Actinomycetota</taxon>
        <taxon>Actinomycetes</taxon>
        <taxon>Mycobacteriales</taxon>
        <taxon>Nocardiaceae</taxon>
        <taxon>Nocardia</taxon>
    </lineage>
</organism>
<comment type="caution">
    <text evidence="2">The sequence shown here is derived from an EMBL/GenBank/DDBJ whole genome shotgun (WGS) entry which is preliminary data.</text>
</comment>
<gene>
    <name evidence="2" type="ORF">DFR76_109466</name>
</gene>
<dbReference type="AlphaFoldDB" id="A0A370I044"/>